<accession>A0ABP7XHU1</accession>
<keyword evidence="3" id="KW-1185">Reference proteome</keyword>
<name>A0ABP7XHU1_9FLAO</name>
<evidence type="ECO:0008006" key="4">
    <source>
        <dbReference type="Google" id="ProtNLM"/>
    </source>
</evidence>
<feature type="transmembrane region" description="Helical" evidence="1">
    <location>
        <begin position="139"/>
        <end position="161"/>
    </location>
</feature>
<reference evidence="3" key="1">
    <citation type="journal article" date="2019" name="Int. J. Syst. Evol. Microbiol.">
        <title>The Global Catalogue of Microorganisms (GCM) 10K type strain sequencing project: providing services to taxonomists for standard genome sequencing and annotation.</title>
        <authorList>
            <consortium name="The Broad Institute Genomics Platform"/>
            <consortium name="The Broad Institute Genome Sequencing Center for Infectious Disease"/>
            <person name="Wu L."/>
            <person name="Ma J."/>
        </authorList>
    </citation>
    <scope>NUCLEOTIDE SEQUENCE [LARGE SCALE GENOMIC DNA]</scope>
    <source>
        <strain evidence="3">JCM 17106</strain>
    </source>
</reference>
<dbReference type="InterPro" id="IPR038330">
    <property type="entry name" value="TspO/MBR-related_sf"/>
</dbReference>
<dbReference type="Proteomes" id="UP001500459">
    <property type="component" value="Unassembled WGS sequence"/>
</dbReference>
<keyword evidence="1" id="KW-1133">Transmembrane helix</keyword>
<dbReference type="PANTHER" id="PTHR33802:SF1">
    <property type="entry name" value="XK-RELATED PROTEIN"/>
    <property type="match status" value="1"/>
</dbReference>
<evidence type="ECO:0000256" key="1">
    <source>
        <dbReference type="SAM" id="Phobius"/>
    </source>
</evidence>
<feature type="transmembrane region" description="Helical" evidence="1">
    <location>
        <begin position="181"/>
        <end position="199"/>
    </location>
</feature>
<feature type="transmembrane region" description="Helical" evidence="1">
    <location>
        <begin position="7"/>
        <end position="26"/>
    </location>
</feature>
<feature type="transmembrane region" description="Helical" evidence="1">
    <location>
        <begin position="46"/>
        <end position="67"/>
    </location>
</feature>
<feature type="transmembrane region" description="Helical" evidence="1">
    <location>
        <begin position="227"/>
        <end position="250"/>
    </location>
</feature>
<feature type="transmembrane region" description="Helical" evidence="1">
    <location>
        <begin position="206"/>
        <end position="221"/>
    </location>
</feature>
<feature type="transmembrane region" description="Helical" evidence="1">
    <location>
        <begin position="111"/>
        <end position="127"/>
    </location>
</feature>
<evidence type="ECO:0000313" key="2">
    <source>
        <dbReference type="EMBL" id="GAA4115653.1"/>
    </source>
</evidence>
<dbReference type="EMBL" id="BAABCW010000005">
    <property type="protein sequence ID" value="GAA4115653.1"/>
    <property type="molecule type" value="Genomic_DNA"/>
</dbReference>
<evidence type="ECO:0000313" key="3">
    <source>
        <dbReference type="Proteomes" id="UP001500459"/>
    </source>
</evidence>
<gene>
    <name evidence="2" type="ORF">GCM10022393_15890</name>
</gene>
<comment type="caution">
    <text evidence="2">The sequence shown here is derived from an EMBL/GenBank/DDBJ whole genome shotgun (WGS) entry which is preliminary data.</text>
</comment>
<sequence length="265" mass="30456">MKKRLAVLNLLSVLLVIGVNYFSQVYRFNDTTIGEVSDRYTNLFTPAGYAFAIWGLIFLSLSGYVIFQINRVFFSKKKSDFIEQTGYWFMLANLLNTCWVLAFIYEYTGTSVLIMLGLLFSLIQIIIRTNMERWDAPISIIALVWWPICLYSGWIAVATITNISAYLVKINWKGFGITEELWTLIMIMIAVMLNVFMIIHRNMREFALVGIWALVAIYVRHQNAYQIIALTALAGAIILFISVGIHGYIYRRTNPGVKLKERIDS</sequence>
<keyword evidence="1" id="KW-0812">Transmembrane</keyword>
<dbReference type="RefSeq" id="WP_344926255.1">
    <property type="nucleotide sequence ID" value="NZ_BAABCW010000005.1"/>
</dbReference>
<organism evidence="2 3">
    <name type="scientific">Aquimarina addita</name>
    <dbReference type="NCBI Taxonomy" id="870485"/>
    <lineage>
        <taxon>Bacteria</taxon>
        <taxon>Pseudomonadati</taxon>
        <taxon>Bacteroidota</taxon>
        <taxon>Flavobacteriia</taxon>
        <taxon>Flavobacteriales</taxon>
        <taxon>Flavobacteriaceae</taxon>
        <taxon>Aquimarina</taxon>
    </lineage>
</organism>
<dbReference type="Gene3D" id="1.20.1260.100">
    <property type="entry name" value="TspO/MBR protein"/>
    <property type="match status" value="1"/>
</dbReference>
<keyword evidence="1" id="KW-0472">Membrane</keyword>
<proteinExistence type="predicted"/>
<feature type="transmembrane region" description="Helical" evidence="1">
    <location>
        <begin position="87"/>
        <end position="105"/>
    </location>
</feature>
<dbReference type="PANTHER" id="PTHR33802">
    <property type="entry name" value="SI:CH211-161H7.5-RELATED"/>
    <property type="match status" value="1"/>
</dbReference>
<protein>
    <recommendedName>
        <fullName evidence="4">Tryptophan-rich sensory protein</fullName>
    </recommendedName>
</protein>